<evidence type="ECO:0000313" key="3">
    <source>
        <dbReference type="Proteomes" id="UP000285326"/>
    </source>
</evidence>
<accession>A0A420JC78</accession>
<name>A0A420JC78_9PEZI</name>
<dbReference type="AlphaFoldDB" id="A0A420JC78"/>
<evidence type="ECO:0000313" key="2">
    <source>
        <dbReference type="EMBL" id="RKF84494.1"/>
    </source>
</evidence>
<organism evidence="2 3">
    <name type="scientific">Golovinomyces cichoracearum</name>
    <dbReference type="NCBI Taxonomy" id="62708"/>
    <lineage>
        <taxon>Eukaryota</taxon>
        <taxon>Fungi</taxon>
        <taxon>Dikarya</taxon>
        <taxon>Ascomycota</taxon>
        <taxon>Pezizomycotina</taxon>
        <taxon>Leotiomycetes</taxon>
        <taxon>Erysiphales</taxon>
        <taxon>Erysiphaceae</taxon>
        <taxon>Golovinomyces</taxon>
    </lineage>
</organism>
<feature type="compositionally biased region" description="Polar residues" evidence="1">
    <location>
        <begin position="53"/>
        <end position="82"/>
    </location>
</feature>
<proteinExistence type="predicted"/>
<dbReference type="Proteomes" id="UP000285326">
    <property type="component" value="Unassembled WGS sequence"/>
</dbReference>
<gene>
    <name evidence="2" type="ORF">GcM1_087002</name>
</gene>
<dbReference type="EMBL" id="MCBS01008779">
    <property type="protein sequence ID" value="RKF84494.1"/>
    <property type="molecule type" value="Genomic_DNA"/>
</dbReference>
<feature type="region of interest" description="Disordered" evidence="1">
    <location>
        <begin position="1"/>
        <end position="97"/>
    </location>
</feature>
<reference evidence="2 3" key="1">
    <citation type="journal article" date="2018" name="BMC Genomics">
        <title>Comparative genome analyses reveal sequence features reflecting distinct modes of host-adaptation between dicot and monocot powdery mildew.</title>
        <authorList>
            <person name="Wu Y."/>
            <person name="Ma X."/>
            <person name="Pan Z."/>
            <person name="Kale S.D."/>
            <person name="Song Y."/>
            <person name="King H."/>
            <person name="Zhang Q."/>
            <person name="Presley C."/>
            <person name="Deng X."/>
            <person name="Wei C.I."/>
            <person name="Xiao S."/>
        </authorList>
    </citation>
    <scope>NUCLEOTIDE SEQUENCE [LARGE SCALE GENOMIC DNA]</scope>
    <source>
        <strain evidence="2">UMSG1</strain>
    </source>
</reference>
<comment type="caution">
    <text evidence="2">The sequence shown here is derived from an EMBL/GenBank/DDBJ whole genome shotgun (WGS) entry which is preliminary data.</text>
</comment>
<protein>
    <submittedName>
        <fullName evidence="2">Uncharacterized protein</fullName>
    </submittedName>
</protein>
<evidence type="ECO:0000256" key="1">
    <source>
        <dbReference type="SAM" id="MobiDB-lite"/>
    </source>
</evidence>
<feature type="compositionally biased region" description="Basic and acidic residues" evidence="1">
    <location>
        <begin position="24"/>
        <end position="39"/>
    </location>
</feature>
<sequence>MKETAGRCQGTTNQLQHRKRRGRPQKDKRPAELEDEKLIDVQPAPKQPAVIDSTITENSNSKPTIASSNSEHFLKNSASLDLNPSPEPTPTPETTSLPVLKPIPPLICYTRCMIWGTYTVEELRMMLAGYAYHRVSECI</sequence>